<dbReference type="Pfam" id="PF13501">
    <property type="entry name" value="SoxY"/>
    <property type="match status" value="1"/>
</dbReference>
<feature type="domain" description="WH2" evidence="2">
    <location>
        <begin position="57"/>
        <end position="76"/>
    </location>
</feature>
<dbReference type="AlphaFoldDB" id="F7ZCA6"/>
<feature type="signal peptide" evidence="1">
    <location>
        <begin position="1"/>
        <end position="20"/>
    </location>
</feature>
<feature type="chain" id="PRO_5003367267" description="WH2 domain-containing protein" evidence="1">
    <location>
        <begin position="21"/>
        <end position="270"/>
    </location>
</feature>
<reference evidence="3 4" key="1">
    <citation type="journal article" date="2011" name="BMC Genomics">
        <title>Comparative genome analysis and genome-guided physiological analysis of Roseobacter litoralis.</title>
        <authorList>
            <person name="Kalhoefer D."/>
            <person name="Thole S."/>
            <person name="Voget S."/>
            <person name="Lehmann R."/>
            <person name="Liesegang H."/>
            <person name="Wollher A."/>
            <person name="Daniel R."/>
            <person name="Simon M."/>
            <person name="Brinkhoff T."/>
        </authorList>
    </citation>
    <scope>NUCLEOTIDE SEQUENCE [LARGE SCALE GENOMIC DNA]</scope>
    <source>
        <strain evidence="4">ATCC 49566 / DSM 6996 / JCM 21268 / NBRC 15278 / OCh 149</strain>
    </source>
</reference>
<dbReference type="Pfam" id="PF08770">
    <property type="entry name" value="SoxZ"/>
    <property type="match status" value="1"/>
</dbReference>
<sequence length="270" mass="28677">MKRIGLTAALMCCVALPALASNEAWEAVKAQLYGERFMLDGDGIIAIDAPYRTPDDARTDLAAQIKAPDGAQLAKVTVVLDENPMPVSAIFDLETPQSGFYFDITMRVNGPTPMHVIAETTDGRLFVSETFVKTSGTGACAAPPGTDPELALASLGEMNIEIAGTLPGVGGGKLENLSARLGRMDVDISHPSHSGMQRDQISLLFIPMRYVENVEIDLDGAGYVDLTGSISLSENPRLGLAVPQSTRSVDVTMTDTNGTVAHLRKDLPGF</sequence>
<dbReference type="InterPro" id="IPR032711">
    <property type="entry name" value="SoxY"/>
</dbReference>
<dbReference type="InterPro" id="IPR014756">
    <property type="entry name" value="Ig_E-set"/>
</dbReference>
<dbReference type="KEGG" id="rli:RLO149_c037660"/>
<keyword evidence="1" id="KW-0732">Signal</keyword>
<evidence type="ECO:0000259" key="2">
    <source>
        <dbReference type="PROSITE" id="PS51082"/>
    </source>
</evidence>
<dbReference type="OrthoDB" id="8538315at2"/>
<keyword evidence="4" id="KW-1185">Reference proteome</keyword>
<dbReference type="GO" id="GO:0003779">
    <property type="term" value="F:actin binding"/>
    <property type="evidence" value="ECO:0007669"/>
    <property type="project" value="InterPro"/>
</dbReference>
<dbReference type="InterPro" id="IPR013783">
    <property type="entry name" value="Ig-like_fold"/>
</dbReference>
<dbReference type="EMBL" id="CP002623">
    <property type="protein sequence ID" value="AEI95679.1"/>
    <property type="molecule type" value="Genomic_DNA"/>
</dbReference>
<dbReference type="HOGENOM" id="CLU_088210_0_0_5"/>
<dbReference type="NCBIfam" id="TIGR04557">
    <property type="entry name" value="fuse_rel_SoxYZ"/>
    <property type="match status" value="1"/>
</dbReference>
<dbReference type="Proteomes" id="UP000001353">
    <property type="component" value="Chromosome"/>
</dbReference>
<protein>
    <recommendedName>
        <fullName evidence="2">WH2 domain-containing protein</fullName>
    </recommendedName>
</protein>
<dbReference type="InterPro" id="IPR014880">
    <property type="entry name" value="SoxZ_dom"/>
</dbReference>
<proteinExistence type="predicted"/>
<organism evidence="3 4">
    <name type="scientific">Roseobacter litoralis (strain ATCC 49566 / DSM 6996 / JCM 21268 / NBRC 15278 / OCh 149)</name>
    <dbReference type="NCBI Taxonomy" id="391595"/>
    <lineage>
        <taxon>Bacteria</taxon>
        <taxon>Pseudomonadati</taxon>
        <taxon>Pseudomonadota</taxon>
        <taxon>Alphaproteobacteria</taxon>
        <taxon>Rhodobacterales</taxon>
        <taxon>Roseobacteraceae</taxon>
        <taxon>Roseobacter</taxon>
    </lineage>
</organism>
<dbReference type="eggNOG" id="COG5501">
    <property type="taxonomic scope" value="Bacteria"/>
</dbReference>
<dbReference type="Gene3D" id="2.60.40.2470">
    <property type="entry name" value="SoxY domain"/>
    <property type="match status" value="1"/>
</dbReference>
<gene>
    <name evidence="3" type="ordered locus">RLO149_c037660</name>
</gene>
<name>F7ZCA6_ROSLO</name>
<dbReference type="InterPro" id="IPR038162">
    <property type="entry name" value="SoxY_sf"/>
</dbReference>
<evidence type="ECO:0000313" key="4">
    <source>
        <dbReference type="Proteomes" id="UP000001353"/>
    </source>
</evidence>
<dbReference type="InterPro" id="IPR003124">
    <property type="entry name" value="WH2_dom"/>
</dbReference>
<dbReference type="PROSITE" id="PS51082">
    <property type="entry name" value="WH2"/>
    <property type="match status" value="1"/>
</dbReference>
<dbReference type="InterPro" id="IPR030831">
    <property type="entry name" value="Fuse-rel_SoxYZ"/>
</dbReference>
<evidence type="ECO:0000313" key="3">
    <source>
        <dbReference type="EMBL" id="AEI95679.1"/>
    </source>
</evidence>
<dbReference type="Gene3D" id="2.60.40.10">
    <property type="entry name" value="Immunoglobulins"/>
    <property type="match status" value="1"/>
</dbReference>
<evidence type="ECO:0000256" key="1">
    <source>
        <dbReference type="SAM" id="SignalP"/>
    </source>
</evidence>
<dbReference type="RefSeq" id="WP_013963562.1">
    <property type="nucleotide sequence ID" value="NC_015730.1"/>
</dbReference>
<accession>F7ZCA6</accession>
<dbReference type="SUPFAM" id="SSF81296">
    <property type="entry name" value="E set domains"/>
    <property type="match status" value="1"/>
</dbReference>
<dbReference type="STRING" id="391595.RLO149_c037660"/>